<comment type="similarity">
    <text evidence="1">Belongs to the bacterial AtpI family.</text>
</comment>
<keyword evidence="3" id="KW-0812">Transmembrane</keyword>
<dbReference type="PIRSF" id="PIRSF032126">
    <property type="entry name" value="F0F1_ATP_synthase_subunit_I"/>
    <property type="match status" value="1"/>
</dbReference>
<dbReference type="InterPro" id="IPR032820">
    <property type="entry name" value="ATPase_put"/>
</dbReference>
<comment type="function">
    <text evidence="1">A possible function for this protein is to guide the assembly of the membrane sector of the ATPase enzyme complex.</text>
</comment>
<dbReference type="AlphaFoldDB" id="A0A8J7M9U9"/>
<dbReference type="Pfam" id="PF09527">
    <property type="entry name" value="ATPase_gene1"/>
    <property type="match status" value="1"/>
</dbReference>
<organism evidence="4 5">
    <name type="scientific">Thermohalobaculum xanthum</name>
    <dbReference type="NCBI Taxonomy" id="2753746"/>
    <lineage>
        <taxon>Bacteria</taxon>
        <taxon>Pseudomonadati</taxon>
        <taxon>Pseudomonadota</taxon>
        <taxon>Alphaproteobacteria</taxon>
        <taxon>Rhodobacterales</taxon>
        <taxon>Paracoccaceae</taxon>
        <taxon>Thermohalobaculum</taxon>
    </lineage>
</organism>
<accession>A0A8J7M9U9</accession>
<feature type="transmembrane region" description="Helical" evidence="3">
    <location>
        <begin position="69"/>
        <end position="90"/>
    </location>
</feature>
<keyword evidence="5" id="KW-1185">Reference proteome</keyword>
<feature type="transmembrane region" description="Helical" evidence="3">
    <location>
        <begin position="41"/>
        <end position="63"/>
    </location>
</feature>
<reference evidence="4" key="1">
    <citation type="submission" date="2020-12" db="EMBL/GenBank/DDBJ databases">
        <title>Bacterial taxonomy.</title>
        <authorList>
            <person name="Pan X."/>
        </authorList>
    </citation>
    <scope>NUCLEOTIDE SEQUENCE</scope>
    <source>
        <strain evidence="4">M0105</strain>
    </source>
</reference>
<evidence type="ECO:0000313" key="4">
    <source>
        <dbReference type="EMBL" id="MBK0401009.1"/>
    </source>
</evidence>
<dbReference type="Proteomes" id="UP000655420">
    <property type="component" value="Unassembled WGS sequence"/>
</dbReference>
<evidence type="ECO:0000256" key="2">
    <source>
        <dbReference type="SAM" id="MobiDB-lite"/>
    </source>
</evidence>
<dbReference type="EMBL" id="JAEHHL010000012">
    <property type="protein sequence ID" value="MBK0401009.1"/>
    <property type="molecule type" value="Genomic_DNA"/>
</dbReference>
<keyword evidence="1 3" id="KW-0472">Membrane</keyword>
<keyword evidence="1" id="KW-0406">Ion transport</keyword>
<dbReference type="GO" id="GO:1902600">
    <property type="term" value="P:proton transmembrane transport"/>
    <property type="evidence" value="ECO:0007669"/>
    <property type="project" value="UniProtKB-KW"/>
</dbReference>
<keyword evidence="3" id="KW-1133">Transmembrane helix</keyword>
<feature type="region of interest" description="Disordered" evidence="2">
    <location>
        <begin position="95"/>
        <end position="117"/>
    </location>
</feature>
<keyword evidence="1" id="KW-0813">Transport</keyword>
<dbReference type="GO" id="GO:0045259">
    <property type="term" value="C:proton-transporting ATP synthase complex"/>
    <property type="evidence" value="ECO:0007669"/>
    <property type="project" value="UniProtKB-UniRule"/>
</dbReference>
<evidence type="ECO:0000313" key="5">
    <source>
        <dbReference type="Proteomes" id="UP000655420"/>
    </source>
</evidence>
<sequence>MGVPKDRGSALDDLGGRIDAARSAQRPKSGRAEGEIRAASIAWRMVTELVVGVFIGAAIGWGIDRLAGTLPLFLIVFGILGFAAGVKTMLRSAEEIRRKQEASSSKGAPSKHENPTP</sequence>
<name>A0A8J7M9U9_9RHOB</name>
<feature type="compositionally biased region" description="Basic and acidic residues" evidence="2">
    <location>
        <begin position="1"/>
        <end position="20"/>
    </location>
</feature>
<evidence type="ECO:0000256" key="1">
    <source>
        <dbReference type="PIRNR" id="PIRNR032126"/>
    </source>
</evidence>
<evidence type="ECO:0000256" key="3">
    <source>
        <dbReference type="SAM" id="Phobius"/>
    </source>
</evidence>
<protein>
    <recommendedName>
        <fullName evidence="1">ATP synthase protein I</fullName>
    </recommendedName>
</protein>
<gene>
    <name evidence="4" type="ORF">H0I76_17570</name>
</gene>
<keyword evidence="1" id="KW-0375">Hydrogen ion transport</keyword>
<feature type="region of interest" description="Disordered" evidence="2">
    <location>
        <begin position="1"/>
        <end position="34"/>
    </location>
</feature>
<dbReference type="InterPro" id="IPR016989">
    <property type="entry name" value="Atp1_alphaprobac"/>
</dbReference>
<comment type="caution">
    <text evidence="4">The sequence shown here is derived from an EMBL/GenBank/DDBJ whole genome shotgun (WGS) entry which is preliminary data.</text>
</comment>
<proteinExistence type="inferred from homology"/>